<sequence length="316" mass="37099">MIKAATKIELHYFLRDETHTMNAFVRNECEKELLTIIKEVILSLDIEVDIESEAFKEGGLKEIWKFLGNNGVQLTLIITVFGLVLSRVPVENKELVKLQMENLELDNELKRQELKKIKNEIRSEEELTDDIVERVLEILDKDYKIIWHKSNFYKKLNFYPKVTKLTTQRLNERNEPLEKERTVERRQFGNFILRSNTFPPNIDEEALIDIISPVLKKGNFNWKGFYKGDIINFEMNDQTFKNSVLNKEIEFINGTAIKCVLHQNRKIDETGLVKVVQNKVITVIEIITGDNYVATEQGKKHKRDKDLKNDQLKLDF</sequence>
<accession>A0A841MAJ6</accession>
<organism evidence="2 3">
    <name type="scientific">Algoriphagus iocasae</name>
    <dbReference type="NCBI Taxonomy" id="1836499"/>
    <lineage>
        <taxon>Bacteria</taxon>
        <taxon>Pseudomonadati</taxon>
        <taxon>Bacteroidota</taxon>
        <taxon>Cytophagia</taxon>
        <taxon>Cytophagales</taxon>
        <taxon>Cyclobacteriaceae</taxon>
        <taxon>Algoriphagus</taxon>
    </lineage>
</organism>
<evidence type="ECO:0000256" key="1">
    <source>
        <dbReference type="SAM" id="Coils"/>
    </source>
</evidence>
<proteinExistence type="predicted"/>
<keyword evidence="3" id="KW-1185">Reference proteome</keyword>
<dbReference type="Proteomes" id="UP000588604">
    <property type="component" value="Unassembled WGS sequence"/>
</dbReference>
<evidence type="ECO:0000313" key="3">
    <source>
        <dbReference type="Proteomes" id="UP000588604"/>
    </source>
</evidence>
<reference evidence="2 3" key="1">
    <citation type="submission" date="2020-08" db="EMBL/GenBank/DDBJ databases">
        <title>Genomic Encyclopedia of Type Strains, Phase IV (KMG-IV): sequencing the most valuable type-strain genomes for metagenomic binning, comparative biology and taxonomic classification.</title>
        <authorList>
            <person name="Goeker M."/>
        </authorList>
    </citation>
    <scope>NUCLEOTIDE SEQUENCE [LARGE SCALE GENOMIC DNA]</scope>
    <source>
        <strain evidence="2 3">DSM 102044</strain>
    </source>
</reference>
<dbReference type="RefSeq" id="WP_184492934.1">
    <property type="nucleotide sequence ID" value="NZ_JACIJO010000001.1"/>
</dbReference>
<protein>
    <submittedName>
        <fullName evidence="2">Uncharacterized protein</fullName>
    </submittedName>
</protein>
<name>A0A841MAJ6_9BACT</name>
<evidence type="ECO:0000313" key="2">
    <source>
        <dbReference type="EMBL" id="MBB6324992.1"/>
    </source>
</evidence>
<comment type="caution">
    <text evidence="2">The sequence shown here is derived from an EMBL/GenBank/DDBJ whole genome shotgun (WGS) entry which is preliminary data.</text>
</comment>
<keyword evidence="1" id="KW-0175">Coiled coil</keyword>
<gene>
    <name evidence="2" type="ORF">FHS59_000607</name>
</gene>
<dbReference type="EMBL" id="JACIJO010000001">
    <property type="protein sequence ID" value="MBB6324992.1"/>
    <property type="molecule type" value="Genomic_DNA"/>
</dbReference>
<dbReference type="AlphaFoldDB" id="A0A841MAJ6"/>
<feature type="coiled-coil region" evidence="1">
    <location>
        <begin position="93"/>
        <end position="134"/>
    </location>
</feature>